<dbReference type="EMBL" id="CP000089">
    <property type="protein sequence ID" value="AAZ47288.1"/>
    <property type="molecule type" value="Genomic_DNA"/>
</dbReference>
<dbReference type="PROSITE" id="PS50249">
    <property type="entry name" value="MPN"/>
    <property type="match status" value="1"/>
</dbReference>
<dbReference type="InterPro" id="IPR037518">
    <property type="entry name" value="MPN"/>
</dbReference>
<dbReference type="Gene3D" id="3.40.140.10">
    <property type="entry name" value="Cytidine Deaminase, domain 2"/>
    <property type="match status" value="1"/>
</dbReference>
<dbReference type="PROSITE" id="PS01302">
    <property type="entry name" value="UPF0758"/>
    <property type="match status" value="1"/>
</dbReference>
<protein>
    <submittedName>
        <fullName evidence="7">DNA repair protein RadC</fullName>
    </submittedName>
</protein>
<feature type="domain" description="MPN" evidence="6">
    <location>
        <begin position="71"/>
        <end position="193"/>
    </location>
</feature>
<evidence type="ECO:0000313" key="7">
    <source>
        <dbReference type="EMBL" id="AAZ47288.1"/>
    </source>
</evidence>
<dbReference type="GO" id="GO:0008237">
    <property type="term" value="F:metallopeptidase activity"/>
    <property type="evidence" value="ECO:0007669"/>
    <property type="project" value="UniProtKB-KW"/>
</dbReference>
<dbReference type="STRING" id="159087.Daro_2555"/>
<dbReference type="AlphaFoldDB" id="Q47CZ3"/>
<keyword evidence="2" id="KW-0479">Metal-binding</keyword>
<keyword evidence="1" id="KW-0645">Protease</keyword>
<dbReference type="PANTHER" id="PTHR30471">
    <property type="entry name" value="DNA REPAIR PROTEIN RADC"/>
    <property type="match status" value="1"/>
</dbReference>
<accession>Q47CZ3</accession>
<dbReference type="NCBIfam" id="TIGR00608">
    <property type="entry name" value="radc"/>
    <property type="match status" value="1"/>
</dbReference>
<dbReference type="PANTHER" id="PTHR30471:SF3">
    <property type="entry name" value="UPF0758 PROTEIN YEES-RELATED"/>
    <property type="match status" value="1"/>
</dbReference>
<dbReference type="eggNOG" id="COG2003">
    <property type="taxonomic scope" value="Bacteria"/>
</dbReference>
<dbReference type="InterPro" id="IPR025657">
    <property type="entry name" value="RadC_JAB"/>
</dbReference>
<dbReference type="GO" id="GO:0046872">
    <property type="term" value="F:metal ion binding"/>
    <property type="evidence" value="ECO:0007669"/>
    <property type="project" value="UniProtKB-KW"/>
</dbReference>
<dbReference type="InterPro" id="IPR001405">
    <property type="entry name" value="UPF0758"/>
</dbReference>
<dbReference type="HOGENOM" id="CLU_073529_0_1_4"/>
<gene>
    <name evidence="7" type="ordered locus">Daro_2555</name>
</gene>
<dbReference type="OrthoDB" id="9804482at2"/>
<reference evidence="7" key="1">
    <citation type="submission" date="2005-08" db="EMBL/GenBank/DDBJ databases">
        <title>Complete sequence of Dechloromonas aromatica RCB.</title>
        <authorList>
            <person name="Salinero K.K."/>
            <person name="Copeland A."/>
            <person name="Lucas S."/>
            <person name="Lapidus A."/>
            <person name="Barry K."/>
            <person name="Detter J.C."/>
            <person name="Glavina T."/>
            <person name="Hammon N."/>
            <person name="Israni S."/>
            <person name="Pitluck S."/>
            <person name="Di Bartolo G."/>
            <person name="Trong S."/>
            <person name="Schmutz J."/>
            <person name="Larimer F."/>
            <person name="Land M."/>
            <person name="Ivanova N."/>
            <person name="Richardson P."/>
        </authorList>
    </citation>
    <scope>NUCLEOTIDE SEQUENCE</scope>
    <source>
        <strain evidence="7">RCB</strain>
    </source>
</reference>
<evidence type="ECO:0000256" key="2">
    <source>
        <dbReference type="ARBA" id="ARBA00022723"/>
    </source>
</evidence>
<dbReference type="InterPro" id="IPR020891">
    <property type="entry name" value="UPF0758_CS"/>
</dbReference>
<dbReference type="KEGG" id="dar:Daro_2555"/>
<evidence type="ECO:0000256" key="5">
    <source>
        <dbReference type="ARBA" id="ARBA00023049"/>
    </source>
</evidence>
<dbReference type="GO" id="GO:0006508">
    <property type="term" value="P:proteolysis"/>
    <property type="evidence" value="ECO:0007669"/>
    <property type="project" value="UniProtKB-KW"/>
</dbReference>
<dbReference type="Pfam" id="PF04002">
    <property type="entry name" value="RadC"/>
    <property type="match status" value="1"/>
</dbReference>
<evidence type="ECO:0000256" key="3">
    <source>
        <dbReference type="ARBA" id="ARBA00022801"/>
    </source>
</evidence>
<keyword evidence="5" id="KW-0482">Metalloprotease</keyword>
<dbReference type="SUPFAM" id="SSF102712">
    <property type="entry name" value="JAB1/MPN domain"/>
    <property type="match status" value="1"/>
</dbReference>
<proteinExistence type="predicted"/>
<organism evidence="7">
    <name type="scientific">Dechloromonas aromatica (strain RCB)</name>
    <dbReference type="NCBI Taxonomy" id="159087"/>
    <lineage>
        <taxon>Bacteria</taxon>
        <taxon>Pseudomonadati</taxon>
        <taxon>Pseudomonadota</taxon>
        <taxon>Betaproteobacteria</taxon>
        <taxon>Rhodocyclales</taxon>
        <taxon>Azonexaceae</taxon>
        <taxon>Dechloromonas</taxon>
    </lineage>
</organism>
<keyword evidence="3" id="KW-0378">Hydrolase</keyword>
<evidence type="ECO:0000256" key="4">
    <source>
        <dbReference type="ARBA" id="ARBA00022833"/>
    </source>
</evidence>
<evidence type="ECO:0000259" key="6">
    <source>
        <dbReference type="PROSITE" id="PS50249"/>
    </source>
</evidence>
<sequence length="193" mass="21214">MNMSILSRADLVRELLAPTVCASSALPLHVSDAVANMGMGNLPETELAHRLDVARELLLRDLREQMCDSPVMASPQVLRDWLRLHCAGLQHEVFLVIYLDAHHRLIEAEELFRGTLTQTSVYPREVVKGALTRNAAALALAHNHPSGEAEPSRADELLTQTLKSALSLVDVRIIDHFIVAGDKVVSFAELGLI</sequence>
<evidence type="ECO:0000256" key="1">
    <source>
        <dbReference type="ARBA" id="ARBA00022670"/>
    </source>
</evidence>
<name>Q47CZ3_DECAR</name>
<dbReference type="CDD" id="cd08071">
    <property type="entry name" value="MPN_DUF2466"/>
    <property type="match status" value="1"/>
</dbReference>
<keyword evidence="4" id="KW-0862">Zinc</keyword>